<evidence type="ECO:0000313" key="2">
    <source>
        <dbReference type="Proteomes" id="UP000196239"/>
    </source>
</evidence>
<dbReference type="AlphaFoldDB" id="A0A128A0U4"/>
<keyword evidence="2" id="KW-1185">Reference proteome</keyword>
<protein>
    <submittedName>
        <fullName evidence="1">Uncharacterized protein</fullName>
    </submittedName>
</protein>
<proteinExistence type="predicted"/>
<evidence type="ECO:0000313" key="1">
    <source>
        <dbReference type="EMBL" id="CUR50979.1"/>
    </source>
</evidence>
<name>A0A128A0U4_9ARCH</name>
<accession>A0A128A0U4</accession>
<dbReference type="Proteomes" id="UP000196239">
    <property type="component" value="Chromosome 1"/>
</dbReference>
<organism evidence="1 2">
    <name type="scientific">Nitrosotalea devaniterrae</name>
    <dbReference type="NCBI Taxonomy" id="1078905"/>
    <lineage>
        <taxon>Archaea</taxon>
        <taxon>Nitrososphaerota</taxon>
        <taxon>Nitrososphaeria</taxon>
        <taxon>Nitrosotaleales</taxon>
        <taxon>Nitrosotaleaceae</taxon>
        <taxon>Nitrosotalea</taxon>
    </lineage>
</organism>
<dbReference type="KEGG" id="ndv:NDEV_0214"/>
<dbReference type="EMBL" id="LN890280">
    <property type="protein sequence ID" value="CUR50979.1"/>
    <property type="molecule type" value="Genomic_DNA"/>
</dbReference>
<reference evidence="2" key="1">
    <citation type="submission" date="2015-10" db="EMBL/GenBank/DDBJ databases">
        <authorList>
            <person name="Lehtovirta-Morley L.E."/>
            <person name="Vieille C."/>
        </authorList>
    </citation>
    <scope>NUCLEOTIDE SEQUENCE [LARGE SCALE GENOMIC DNA]</scope>
</reference>
<sequence length="82" mass="9544">MLHSDYAKGRKDSDMFTKTGYDYGQFTSVGRVHFSNKEHLLDLFNGFDILVLEHKEIKTEMPMNEKIFASWNLVAQENCLVI</sequence>
<gene>
    <name evidence="1" type="ORF">NDEV_0214</name>
</gene>